<evidence type="ECO:0000313" key="3">
    <source>
        <dbReference type="Proteomes" id="UP000014614"/>
    </source>
</evidence>
<sequence>MKHLSANILLCSLLICNGCDNSHEPYNNGYDKPGQAERTIGQSRQVGKKSVSW</sequence>
<dbReference type="HOGENOM" id="CLU_3058736_0_0_10"/>
<name>S3YE11_BACSE</name>
<dbReference type="AlphaFoldDB" id="S3YE11"/>
<dbReference type="EMBL" id="ATFP01000054">
    <property type="protein sequence ID" value="EPH15853.1"/>
    <property type="molecule type" value="Genomic_DNA"/>
</dbReference>
<evidence type="ECO:0000256" key="1">
    <source>
        <dbReference type="SAM" id="MobiDB-lite"/>
    </source>
</evidence>
<organism evidence="2 3">
    <name type="scientific">Bacteroides stercoris CC31F</name>
    <dbReference type="NCBI Taxonomy" id="1073351"/>
    <lineage>
        <taxon>Bacteria</taxon>
        <taxon>Pseudomonadati</taxon>
        <taxon>Bacteroidota</taxon>
        <taxon>Bacteroidia</taxon>
        <taxon>Bacteroidales</taxon>
        <taxon>Bacteroidaceae</taxon>
        <taxon>Bacteroides</taxon>
    </lineage>
</organism>
<feature type="region of interest" description="Disordered" evidence="1">
    <location>
        <begin position="27"/>
        <end position="53"/>
    </location>
</feature>
<proteinExistence type="predicted"/>
<gene>
    <name evidence="2" type="ORF">HMPREF1181_03330</name>
</gene>
<protein>
    <submittedName>
        <fullName evidence="2">Uncharacterized protein</fullName>
    </submittedName>
</protein>
<reference evidence="2 3" key="1">
    <citation type="submission" date="2013-05" db="EMBL/GenBank/DDBJ databases">
        <title>The Genome Sequence of Bacteroides stercoris CC31F.</title>
        <authorList>
            <consortium name="The Broad Institute Genomics Platform"/>
            <person name="Earl A."/>
            <person name="Ward D."/>
            <person name="Feldgarden M."/>
            <person name="Gevers D."/>
            <person name="Oliphant K."/>
            <person name="Allen-Vercoe E."/>
            <person name="Walker B."/>
            <person name="Young S."/>
            <person name="Zeng Q."/>
            <person name="Gargeya S."/>
            <person name="Fitzgerald M."/>
            <person name="Haas B."/>
            <person name="Abouelleil A."/>
            <person name="Allen A.W."/>
            <person name="Alvarado L."/>
            <person name="Arachchi H.M."/>
            <person name="Berlin A.M."/>
            <person name="Chapman S.B."/>
            <person name="Gainer-Dewar J."/>
            <person name="Goldberg J."/>
            <person name="Griggs A."/>
            <person name="Gujja S."/>
            <person name="Hansen M."/>
            <person name="Howarth C."/>
            <person name="Imamovic A."/>
            <person name="Ireland A."/>
            <person name="Larimer J."/>
            <person name="McCowan C."/>
            <person name="Murphy C."/>
            <person name="Pearson M."/>
            <person name="Poon T.W."/>
            <person name="Priest M."/>
            <person name="Roberts A."/>
            <person name="Saif S."/>
            <person name="Shea T."/>
            <person name="Sisk P."/>
            <person name="Sykes S."/>
            <person name="Wortman J."/>
            <person name="Nusbaum C."/>
            <person name="Birren B."/>
        </authorList>
    </citation>
    <scope>NUCLEOTIDE SEQUENCE [LARGE SCALE GENOMIC DNA]</scope>
    <source>
        <strain evidence="2 3">CC31F</strain>
    </source>
</reference>
<dbReference type="Proteomes" id="UP000014614">
    <property type="component" value="Unassembled WGS sequence"/>
</dbReference>
<feature type="compositionally biased region" description="Polar residues" evidence="1">
    <location>
        <begin position="40"/>
        <end position="53"/>
    </location>
</feature>
<accession>S3YE11</accession>
<comment type="caution">
    <text evidence="2">The sequence shown here is derived from an EMBL/GenBank/DDBJ whole genome shotgun (WGS) entry which is preliminary data.</text>
</comment>
<evidence type="ECO:0000313" key="2">
    <source>
        <dbReference type="EMBL" id="EPH15853.1"/>
    </source>
</evidence>